<feature type="non-terminal residue" evidence="1">
    <location>
        <position position="121"/>
    </location>
</feature>
<evidence type="ECO:0000313" key="1">
    <source>
        <dbReference type="EMBL" id="CDW39878.1"/>
    </source>
</evidence>
<dbReference type="EMBL" id="HACA01022517">
    <property type="protein sequence ID" value="CDW39878.1"/>
    <property type="molecule type" value="Transcribed_RNA"/>
</dbReference>
<name>A0A0K2UNR6_LEPSM</name>
<proteinExistence type="predicted"/>
<dbReference type="OrthoDB" id="6771146at2759"/>
<dbReference type="AlphaFoldDB" id="A0A0K2UNR6"/>
<reference evidence="1" key="1">
    <citation type="submission" date="2014-05" db="EMBL/GenBank/DDBJ databases">
        <authorList>
            <person name="Chronopoulou M."/>
        </authorList>
    </citation>
    <scope>NUCLEOTIDE SEQUENCE</scope>
    <source>
        <tissue evidence="1">Whole organism</tissue>
    </source>
</reference>
<accession>A0A0K2UNR6</accession>
<protein>
    <submittedName>
        <fullName evidence="1">Uncharacterized protein</fullName>
    </submittedName>
</protein>
<organism evidence="1">
    <name type="scientific">Lepeophtheirus salmonis</name>
    <name type="common">Salmon louse</name>
    <name type="synonym">Caligus salmonis</name>
    <dbReference type="NCBI Taxonomy" id="72036"/>
    <lineage>
        <taxon>Eukaryota</taxon>
        <taxon>Metazoa</taxon>
        <taxon>Ecdysozoa</taxon>
        <taxon>Arthropoda</taxon>
        <taxon>Crustacea</taxon>
        <taxon>Multicrustacea</taxon>
        <taxon>Hexanauplia</taxon>
        <taxon>Copepoda</taxon>
        <taxon>Siphonostomatoida</taxon>
        <taxon>Caligidae</taxon>
        <taxon>Lepeophtheirus</taxon>
    </lineage>
</organism>
<sequence length="121" mass="13722">MTLLRRLLESSDLEPAQLSKLSFITEQMSLLFKSPKAIRYLRGPLSIRLLWQNVSTALYNKIYMSNSLTIYNPKHLRALSSVVTIEAGMPVSTVKYLGAKIKDLNSRELNVTLMIDEVYSA</sequence>